<dbReference type="Proteomes" id="UP000285092">
    <property type="component" value="Unassembled WGS sequence"/>
</dbReference>
<protein>
    <submittedName>
        <fullName evidence="1">Uncharacterized protein</fullName>
    </submittedName>
</protein>
<evidence type="ECO:0000313" key="2">
    <source>
        <dbReference type="Proteomes" id="UP000285092"/>
    </source>
</evidence>
<keyword evidence="2" id="KW-1185">Reference proteome</keyword>
<evidence type="ECO:0000313" key="1">
    <source>
        <dbReference type="EMBL" id="RIV78730.1"/>
    </source>
</evidence>
<dbReference type="EMBL" id="QXFK01000015">
    <property type="protein sequence ID" value="RIV78730.1"/>
    <property type="molecule type" value="Genomic_DNA"/>
</dbReference>
<name>A0A418NIB8_9SPHN</name>
<dbReference type="InterPro" id="IPR029058">
    <property type="entry name" value="AB_hydrolase_fold"/>
</dbReference>
<dbReference type="OrthoDB" id="7390151at2"/>
<organism evidence="1 2">
    <name type="scientific">Pelagerythrobacter aerophilus</name>
    <dbReference type="NCBI Taxonomy" id="2306995"/>
    <lineage>
        <taxon>Bacteria</taxon>
        <taxon>Pseudomonadati</taxon>
        <taxon>Pseudomonadota</taxon>
        <taxon>Alphaproteobacteria</taxon>
        <taxon>Sphingomonadales</taxon>
        <taxon>Erythrobacteraceae</taxon>
        <taxon>Pelagerythrobacter</taxon>
    </lineage>
</organism>
<reference evidence="1 2" key="1">
    <citation type="submission" date="2018-08" db="EMBL/GenBank/DDBJ databases">
        <title>Altererythrobacter sp.Ery1 and Ery12, the genome sequencing of novel strains in genus Alterythrobacter.</title>
        <authorList>
            <person name="Cheng H."/>
            <person name="Wu Y.-H."/>
            <person name="Fang C."/>
            <person name="Xu X.-W."/>
        </authorList>
    </citation>
    <scope>NUCLEOTIDE SEQUENCE [LARGE SCALE GENOMIC DNA]</scope>
    <source>
        <strain evidence="1 2">Ery1</strain>
    </source>
</reference>
<dbReference type="SUPFAM" id="SSF53474">
    <property type="entry name" value="alpha/beta-Hydrolases"/>
    <property type="match status" value="1"/>
</dbReference>
<accession>A0A418NIB8</accession>
<comment type="caution">
    <text evidence="1">The sequence shown here is derived from an EMBL/GenBank/DDBJ whole genome shotgun (WGS) entry which is preliminary data.</text>
</comment>
<proteinExistence type="predicted"/>
<gene>
    <name evidence="1" type="ORF">D2V04_08015</name>
</gene>
<dbReference type="AlphaFoldDB" id="A0A418NIB8"/>
<sequence>MTGRAFTTWPCPSIGGGTHEEIALTFGGKRAARVLVLPALFDEANKLRRLTVEVMQRLDAAGIDSALPDLPGCNESRQPLDAQSLDHWRACAMAAAAHFSATHVLTLRGGVLAAPPEMPGWNYAPVAGRQVLRSMLRARTIAAREAGREETIEALQQLGRREGVELAGWPLGAKLFAQLEDAAPQPDSAQVEIDQGTIGGGGLWLRAEPDEAPEQADTLAAAVAMGISTV</sequence>